<organism evidence="2 3">
    <name type="scientific">Verticillium longisporum</name>
    <name type="common">Verticillium dahliae var. longisporum</name>
    <dbReference type="NCBI Taxonomy" id="100787"/>
    <lineage>
        <taxon>Eukaryota</taxon>
        <taxon>Fungi</taxon>
        <taxon>Dikarya</taxon>
        <taxon>Ascomycota</taxon>
        <taxon>Pezizomycotina</taxon>
        <taxon>Sordariomycetes</taxon>
        <taxon>Hypocreomycetidae</taxon>
        <taxon>Glomerellales</taxon>
        <taxon>Plectosphaerellaceae</taxon>
        <taxon>Verticillium</taxon>
    </lineage>
</organism>
<dbReference type="OrthoDB" id="5068804at2759"/>
<evidence type="ECO:0000313" key="3">
    <source>
        <dbReference type="Proteomes" id="UP000689129"/>
    </source>
</evidence>
<protein>
    <submittedName>
        <fullName evidence="2">Uncharacterized protein</fullName>
    </submittedName>
</protein>
<proteinExistence type="predicted"/>
<evidence type="ECO:0000313" key="2">
    <source>
        <dbReference type="EMBL" id="KAG7117406.1"/>
    </source>
</evidence>
<gene>
    <name evidence="2" type="ORF">HYQ45_015861</name>
</gene>
<dbReference type="AlphaFoldDB" id="A0A8I3AKC6"/>
<dbReference type="Proteomes" id="UP000689129">
    <property type="component" value="Unassembled WGS sequence"/>
</dbReference>
<feature type="region of interest" description="Disordered" evidence="1">
    <location>
        <begin position="178"/>
        <end position="199"/>
    </location>
</feature>
<dbReference type="EMBL" id="JAEMWZ010000446">
    <property type="protein sequence ID" value="KAG7117406.1"/>
    <property type="molecule type" value="Genomic_DNA"/>
</dbReference>
<feature type="compositionally biased region" description="Basic residues" evidence="1">
    <location>
        <begin position="178"/>
        <end position="189"/>
    </location>
</feature>
<sequence length="231" mass="25998">MDPAENFRQHGFLYLEDEAIGQKVAEVDGQGLSTNAASWDYFQSLVNGNEDSRKILEPFLDHDNPKRCHTFGPEPGQIFCFWPQPNPPRLVVSMWSAGSEVKLYGGSHIGDMAVVFSSNGLFEASPPSMKKAGYEPVLIRLEKGGIIILDTRMLFERKSGFTIAYGLAETSRPTLRKKAQRRQHHRSVQQHRPNPYLSSTLLKSPSRTLRCWRVVKPIMDQEAAVVIASQN</sequence>
<comment type="caution">
    <text evidence="2">The sequence shown here is derived from an EMBL/GenBank/DDBJ whole genome shotgun (WGS) entry which is preliminary data.</text>
</comment>
<accession>A0A8I3AKC6</accession>
<name>A0A8I3AKC6_VERLO</name>
<reference evidence="2" key="1">
    <citation type="journal article" date="2021" name="Mol. Plant Pathol.">
        <title>A 20-kb lineage-specific genomic region tames virulence in pathogenic amphidiploid Verticillium longisporum.</title>
        <authorList>
            <person name="Harting R."/>
            <person name="Starke J."/>
            <person name="Kusch H."/>
            <person name="Poggeler S."/>
            <person name="Maurus I."/>
            <person name="Schluter R."/>
            <person name="Landesfeind M."/>
            <person name="Bulla I."/>
            <person name="Nowrousian M."/>
            <person name="de Jonge R."/>
            <person name="Stahlhut G."/>
            <person name="Hoff K.J."/>
            <person name="Asshauer K.P."/>
            <person name="Thurmer A."/>
            <person name="Stanke M."/>
            <person name="Daniel R."/>
            <person name="Morgenstern B."/>
            <person name="Thomma B.P.H.J."/>
            <person name="Kronstad J.W."/>
            <person name="Braus-Stromeyer S.A."/>
            <person name="Braus G.H."/>
        </authorList>
    </citation>
    <scope>NUCLEOTIDE SEQUENCE</scope>
    <source>
        <strain evidence="2">Vl32</strain>
    </source>
</reference>
<evidence type="ECO:0000256" key="1">
    <source>
        <dbReference type="SAM" id="MobiDB-lite"/>
    </source>
</evidence>